<dbReference type="AlphaFoldDB" id="A0A109JZ33"/>
<dbReference type="NCBIfam" id="TIGR02451">
    <property type="entry name" value="anti_sig_ChrR"/>
    <property type="match status" value="1"/>
</dbReference>
<evidence type="ECO:0000313" key="3">
    <source>
        <dbReference type="Proteomes" id="UP000068164"/>
    </source>
</evidence>
<evidence type="ECO:0000259" key="1">
    <source>
        <dbReference type="Pfam" id="PF12973"/>
    </source>
</evidence>
<accession>A0A109JZ33</accession>
<dbReference type="Gene3D" id="1.10.10.1320">
    <property type="entry name" value="Anti-sigma factor, zinc-finger domain"/>
    <property type="match status" value="1"/>
</dbReference>
<dbReference type="EMBL" id="LNCD01000026">
    <property type="protein sequence ID" value="KWV57715.1"/>
    <property type="molecule type" value="Genomic_DNA"/>
</dbReference>
<dbReference type="InterPro" id="IPR012807">
    <property type="entry name" value="Anti-sigma_ChrR"/>
</dbReference>
<dbReference type="InterPro" id="IPR025979">
    <property type="entry name" value="ChrR-like_cupin_dom"/>
</dbReference>
<dbReference type="Proteomes" id="UP000068164">
    <property type="component" value="Unassembled WGS sequence"/>
</dbReference>
<dbReference type="Pfam" id="PF12973">
    <property type="entry name" value="Cupin_7"/>
    <property type="match status" value="1"/>
</dbReference>
<dbReference type="OrthoDB" id="2988517at2"/>
<feature type="domain" description="ChrR-like cupin" evidence="1">
    <location>
        <begin position="110"/>
        <end position="202"/>
    </location>
</feature>
<evidence type="ECO:0000313" key="2">
    <source>
        <dbReference type="EMBL" id="KWV57715.1"/>
    </source>
</evidence>
<dbReference type="CDD" id="cd20301">
    <property type="entry name" value="cupin_ChrR"/>
    <property type="match status" value="1"/>
</dbReference>
<name>A0A109JZ33_9HYPH</name>
<dbReference type="InterPro" id="IPR041916">
    <property type="entry name" value="Anti_sigma_zinc_sf"/>
</dbReference>
<dbReference type="InterPro" id="IPR014710">
    <property type="entry name" value="RmlC-like_jellyroll"/>
</dbReference>
<gene>
    <name evidence="2" type="ORF">AS026_30920</name>
</gene>
<dbReference type="Gene3D" id="2.60.120.10">
    <property type="entry name" value="Jelly Rolls"/>
    <property type="match status" value="1"/>
</dbReference>
<dbReference type="SUPFAM" id="SSF51182">
    <property type="entry name" value="RmlC-like cupins"/>
    <property type="match status" value="1"/>
</dbReference>
<protein>
    <submittedName>
        <fullName evidence="2">Transcriptional regulator</fullName>
    </submittedName>
</protein>
<comment type="caution">
    <text evidence="2">The sequence shown here is derived from an EMBL/GenBank/DDBJ whole genome shotgun (WGS) entry which is preliminary data.</text>
</comment>
<dbReference type="InterPro" id="IPR011051">
    <property type="entry name" value="RmlC_Cupin_sf"/>
</dbReference>
<proteinExistence type="predicted"/>
<sequence length="223" mass="24269">MTIRHHVSDELLIDYAAGTLEDGWRLAVATHLALCPDCRKRLSLMEEVAGQLLEEITPEPVVTSFNRLRQRILEVRAPVLPAASGAGPTALSRLASPVLPEPLRSYVGDDVKNLKWKSLGRGAYHIPIATEDGTTMARLLRIPAGKPVPEHGHGGRELTLVLSGSFHDGEELFARGDLEEADASVLHQPVATADEDCICLAVTDAPLKFRSWLVRLVQPLLGI</sequence>
<reference evidence="2 3" key="1">
    <citation type="submission" date="2015-11" db="EMBL/GenBank/DDBJ databases">
        <title>Draft Genome Sequence of the Strain BR 10423 (Rhizobium sp.) isolated from nodules of Mimosa pudica.</title>
        <authorList>
            <person name="Barauna A.C."/>
            <person name="Zilli J.E."/>
            <person name="Simoes-Araujo J.L."/>
            <person name="Reis V.M."/>
            <person name="James E.K."/>
            <person name="Reis F.B.Jr."/>
            <person name="Rouws L.F."/>
            <person name="Passos S.R."/>
            <person name="Gois S.R."/>
        </authorList>
    </citation>
    <scope>NUCLEOTIDE SEQUENCE [LARGE SCALE GENOMIC DNA]</scope>
    <source>
        <strain evidence="2 3">BR10423</strain>
    </source>
</reference>
<keyword evidence="3" id="KW-1185">Reference proteome</keyword>
<dbReference type="RefSeq" id="WP_062368780.1">
    <property type="nucleotide sequence ID" value="NZ_LNCD01000026.1"/>
</dbReference>
<organism evidence="2 3">
    <name type="scientific">Rhizobium altiplani</name>
    <dbReference type="NCBI Taxonomy" id="1864509"/>
    <lineage>
        <taxon>Bacteria</taxon>
        <taxon>Pseudomonadati</taxon>
        <taxon>Pseudomonadota</taxon>
        <taxon>Alphaproteobacteria</taxon>
        <taxon>Hyphomicrobiales</taxon>
        <taxon>Rhizobiaceae</taxon>
        <taxon>Rhizobium/Agrobacterium group</taxon>
        <taxon>Rhizobium</taxon>
    </lineage>
</organism>